<dbReference type="SFLD" id="SFLDS00029">
    <property type="entry name" value="Radical_SAM"/>
    <property type="match status" value="1"/>
</dbReference>
<keyword evidence="2" id="KW-0408">Iron</keyword>
<organism evidence="4">
    <name type="scientific">candidate division TA06 bacterium ADurb.Bin417</name>
    <dbReference type="NCBI Taxonomy" id="1852828"/>
    <lineage>
        <taxon>Bacteria</taxon>
        <taxon>Bacteria division TA06</taxon>
    </lineage>
</organism>
<comment type="function">
    <text evidence="2">Probably acts as a heme chaperone, transferring heme to an unknown acceptor. Binds one molecule of heme per monomer, possibly covalently. Binds 1 [4Fe-4S] cluster. The cluster is coordinated with 3 cysteines and an exchangeable S-adenosyl-L-methionine.</text>
</comment>
<sequence>MKNSRRRRSGLYIQVPFCRSRCPYCHFYSTTDLDLIPAWLEAVRIEAARYQGRFSVFDTLYLGGGTPSVLEAADLHRLVEGVRAVFFFASGAEWTIEVNPDDLTPGKLKTYRRLGFNRISLGLQSFHDRELRLLGRRYGAETARRSFRMARESGFENINLDLICAFRGQCLKDWRLTLKETVELQPEHVSTYLLETDLSWNRPGISPLGESEQESFYLEAAERLANSGYLHYEVSNFARKRGWRSRHNLKYWNGVDYLGLGPDAHSFQSGRRWWNAADLPAYCRHLRLGRDPVAGLEELTSEERRRENIYLGLRTSRGLSLAGLPGVPEEILSGGLATIARGRLCLTERGFLLAEFVSGLLWDRLPLAGNPRQPAGFQ</sequence>
<comment type="caution">
    <text evidence="4">The sequence shown here is derived from an EMBL/GenBank/DDBJ whole genome shotgun (WGS) entry which is preliminary data.</text>
</comment>
<dbReference type="GO" id="GO:0005737">
    <property type="term" value="C:cytoplasm"/>
    <property type="evidence" value="ECO:0007669"/>
    <property type="project" value="UniProtKB-SubCell"/>
</dbReference>
<evidence type="ECO:0000256" key="2">
    <source>
        <dbReference type="RuleBase" id="RU364116"/>
    </source>
</evidence>
<evidence type="ECO:0000259" key="3">
    <source>
        <dbReference type="PROSITE" id="PS51918"/>
    </source>
</evidence>
<dbReference type="PROSITE" id="PS51918">
    <property type="entry name" value="RADICAL_SAM"/>
    <property type="match status" value="1"/>
</dbReference>
<dbReference type="InterPro" id="IPR058240">
    <property type="entry name" value="rSAM_sf"/>
</dbReference>
<dbReference type="Proteomes" id="UP000485484">
    <property type="component" value="Unassembled WGS sequence"/>
</dbReference>
<dbReference type="SMART" id="SM00729">
    <property type="entry name" value="Elp3"/>
    <property type="match status" value="1"/>
</dbReference>
<dbReference type="SFLD" id="SFLDF00562">
    <property type="entry name" value="HemN-like__clustered_with_heat"/>
    <property type="match status" value="1"/>
</dbReference>
<dbReference type="InterPro" id="IPR007197">
    <property type="entry name" value="rSAM"/>
</dbReference>
<protein>
    <recommendedName>
        <fullName evidence="2">Heme chaperone HemW</fullName>
    </recommendedName>
</protein>
<dbReference type="Pfam" id="PF04055">
    <property type="entry name" value="Radical_SAM"/>
    <property type="match status" value="1"/>
</dbReference>
<proteinExistence type="inferred from homology"/>
<keyword evidence="2" id="KW-0949">S-adenosyl-L-methionine</keyword>
<keyword evidence="2" id="KW-0479">Metal-binding</keyword>
<dbReference type="GO" id="GO:0004109">
    <property type="term" value="F:coproporphyrinogen oxidase activity"/>
    <property type="evidence" value="ECO:0007669"/>
    <property type="project" value="InterPro"/>
</dbReference>
<keyword evidence="2" id="KW-0411">Iron-sulfur</keyword>
<evidence type="ECO:0000256" key="1">
    <source>
        <dbReference type="ARBA" id="ARBA00006100"/>
    </source>
</evidence>
<dbReference type="PANTHER" id="PTHR13932">
    <property type="entry name" value="COPROPORPHYRINIGEN III OXIDASE"/>
    <property type="match status" value="1"/>
</dbReference>
<keyword evidence="4" id="KW-0560">Oxidoreductase</keyword>
<evidence type="ECO:0000313" key="4">
    <source>
        <dbReference type="EMBL" id="OPZ92933.1"/>
    </source>
</evidence>
<gene>
    <name evidence="4" type="primary">hemN</name>
    <name evidence="4" type="ORF">BWY73_00570</name>
</gene>
<dbReference type="EMBL" id="MWAK01000057">
    <property type="protein sequence ID" value="OPZ92933.1"/>
    <property type="molecule type" value="Genomic_DNA"/>
</dbReference>
<dbReference type="InterPro" id="IPR006638">
    <property type="entry name" value="Elp3/MiaA/NifB-like_rSAM"/>
</dbReference>
<keyword evidence="2" id="KW-0349">Heme</keyword>
<dbReference type="InterPro" id="IPR004559">
    <property type="entry name" value="HemW-like"/>
</dbReference>
<dbReference type="CDD" id="cd01335">
    <property type="entry name" value="Radical_SAM"/>
    <property type="match status" value="1"/>
</dbReference>
<comment type="similarity">
    <text evidence="1">Belongs to the anaerobic coproporphyrinogen-III oxidase family. HemW subfamily.</text>
</comment>
<keyword evidence="2" id="KW-0143">Chaperone</keyword>
<dbReference type="NCBIfam" id="TIGR00539">
    <property type="entry name" value="hemN_rel"/>
    <property type="match status" value="1"/>
</dbReference>
<keyword evidence="2" id="KW-0004">4Fe-4S</keyword>
<dbReference type="AlphaFoldDB" id="A0A1V5MI77"/>
<dbReference type="InterPro" id="IPR034505">
    <property type="entry name" value="Coproporphyrinogen-III_oxidase"/>
</dbReference>
<dbReference type="GO" id="GO:0051539">
    <property type="term" value="F:4 iron, 4 sulfur cluster binding"/>
    <property type="evidence" value="ECO:0007669"/>
    <property type="project" value="UniProtKB-UniRule"/>
</dbReference>
<feature type="domain" description="Radical SAM core" evidence="3">
    <location>
        <begin position="3"/>
        <end position="230"/>
    </location>
</feature>
<accession>A0A1V5MI77</accession>
<dbReference type="SFLD" id="SFLDG01065">
    <property type="entry name" value="anaerobic_coproporphyrinogen-I"/>
    <property type="match status" value="1"/>
</dbReference>
<dbReference type="PANTHER" id="PTHR13932:SF5">
    <property type="entry name" value="RADICAL S-ADENOSYL METHIONINE DOMAIN-CONTAINING PROTEIN 1, MITOCHONDRIAL"/>
    <property type="match status" value="1"/>
</dbReference>
<comment type="subcellular location">
    <subcellularLocation>
        <location evidence="2">Cytoplasm</location>
    </subcellularLocation>
</comment>
<reference evidence="4" key="1">
    <citation type="submission" date="2017-02" db="EMBL/GenBank/DDBJ databases">
        <title>Delving into the versatile metabolic prowess of the omnipresent phylum Bacteroidetes.</title>
        <authorList>
            <person name="Nobu M.K."/>
            <person name="Mei R."/>
            <person name="Narihiro T."/>
            <person name="Kuroda K."/>
            <person name="Liu W.-T."/>
        </authorList>
    </citation>
    <scope>NUCLEOTIDE SEQUENCE</scope>
    <source>
        <strain evidence="4">ADurb.Bin417</strain>
    </source>
</reference>
<name>A0A1V5MI77_UNCT6</name>
<dbReference type="Gene3D" id="3.30.750.200">
    <property type="match status" value="1"/>
</dbReference>
<dbReference type="GO" id="GO:0006779">
    <property type="term" value="P:porphyrin-containing compound biosynthetic process"/>
    <property type="evidence" value="ECO:0007669"/>
    <property type="project" value="InterPro"/>
</dbReference>
<keyword evidence="2" id="KW-0963">Cytoplasm</keyword>
<dbReference type="GO" id="GO:0046872">
    <property type="term" value="F:metal ion binding"/>
    <property type="evidence" value="ECO:0007669"/>
    <property type="project" value="UniProtKB-UniRule"/>
</dbReference>
<dbReference type="SUPFAM" id="SSF102114">
    <property type="entry name" value="Radical SAM enzymes"/>
    <property type="match status" value="1"/>
</dbReference>